<evidence type="ECO:0000256" key="6">
    <source>
        <dbReference type="PIRSR" id="PIRSR000524-50"/>
    </source>
</evidence>
<dbReference type="InterPro" id="IPR015422">
    <property type="entry name" value="PyrdxlP-dep_Trfase_small"/>
</dbReference>
<sequence length="360" mass="38008">MLNFTVGPVQMSESVCRLGADQVPYFRTPEFSQVMLENERMLLELASAPAGSRAVFLTASSTGAMEASVMNTLSAADRALVVDGGSFGHRFVQLLEIHGIPHEVITLAPGESLRAEHLAPYEGAGITAFLINADETSTGTFYDMGLVADFCAREDAFFIVDAVSAFLTDAVPMDELGIDVLITGSQKALAVPPGVSVVALAPRGLDRVAASDVRCMYFNLADALKNGERGQTPFTPAVGILLQVNQRLRDLVEAGGTQAELKRAAALAADFRERIEGMPFTLLSESPANGVTALAVGEGISAKELFARLKDEHGIWICPNGGELAETVFRVGHMGALTPADNEALVTALGQVLSALEAGE</sequence>
<dbReference type="Pfam" id="PF00266">
    <property type="entry name" value="Aminotran_5"/>
    <property type="match status" value="1"/>
</dbReference>
<dbReference type="InterPro" id="IPR024169">
    <property type="entry name" value="SP_NH2Trfase/AEP_transaminase"/>
</dbReference>
<dbReference type="SUPFAM" id="SSF53383">
    <property type="entry name" value="PLP-dependent transferases"/>
    <property type="match status" value="1"/>
</dbReference>
<dbReference type="InterPro" id="IPR015421">
    <property type="entry name" value="PyrdxlP-dep_Trfase_major"/>
</dbReference>
<keyword evidence="4 6" id="KW-0663">Pyridoxal phosphate</keyword>
<evidence type="ECO:0000256" key="1">
    <source>
        <dbReference type="ARBA" id="ARBA00001933"/>
    </source>
</evidence>
<dbReference type="GO" id="GO:0008483">
    <property type="term" value="F:transaminase activity"/>
    <property type="evidence" value="ECO:0007669"/>
    <property type="project" value="UniProtKB-KW"/>
</dbReference>
<dbReference type="PANTHER" id="PTHR42778:SF1">
    <property type="entry name" value="2-AMINOETHYLPHOSPHONATE--PYRUVATE TRANSAMINASE"/>
    <property type="match status" value="1"/>
</dbReference>
<dbReference type="PANTHER" id="PTHR42778">
    <property type="entry name" value="2-AMINOETHYLPHOSPHONATE--PYRUVATE TRANSAMINASE"/>
    <property type="match status" value="1"/>
</dbReference>
<dbReference type="InterPro" id="IPR020578">
    <property type="entry name" value="Aminotrans_V_PyrdxlP_BS"/>
</dbReference>
<comment type="cofactor">
    <cofactor evidence="1 6 8">
        <name>pyridoxal 5'-phosphate</name>
        <dbReference type="ChEBI" id="CHEBI:597326"/>
    </cofactor>
</comment>
<evidence type="ECO:0000256" key="2">
    <source>
        <dbReference type="ARBA" id="ARBA00022576"/>
    </source>
</evidence>
<evidence type="ECO:0000256" key="3">
    <source>
        <dbReference type="ARBA" id="ARBA00022679"/>
    </source>
</evidence>
<dbReference type="Gene3D" id="3.40.640.10">
    <property type="entry name" value="Type I PLP-dependent aspartate aminotransferase-like (Major domain)"/>
    <property type="match status" value="1"/>
</dbReference>
<keyword evidence="2 10" id="KW-0032">Aminotransferase</keyword>
<organism evidence="10">
    <name type="scientific">Muribaculaceae bacterium Z82</name>
    <dbReference type="NCBI Taxonomy" id="2304548"/>
    <lineage>
        <taxon>Bacteria</taxon>
        <taxon>Pseudomonadati</taxon>
        <taxon>Bacteroidota</taxon>
        <taxon>Bacteroidia</taxon>
        <taxon>Bacteroidales</taxon>
        <taxon>Muribaculaceae</taxon>
    </lineage>
</organism>
<evidence type="ECO:0000256" key="4">
    <source>
        <dbReference type="ARBA" id="ARBA00022898"/>
    </source>
</evidence>
<proteinExistence type="inferred from homology"/>
<feature type="modified residue" description="N6-(pyridoxal phosphate)lysine" evidence="6">
    <location>
        <position position="187"/>
    </location>
</feature>
<dbReference type="PIRSF" id="PIRSF000524">
    <property type="entry name" value="SPT"/>
    <property type="match status" value="1"/>
</dbReference>
<feature type="domain" description="Aminotransferase class V" evidence="9">
    <location>
        <begin position="45"/>
        <end position="317"/>
    </location>
</feature>
<dbReference type="EMBL" id="QWKH01000008">
    <property type="protein sequence ID" value="NBI33864.1"/>
    <property type="molecule type" value="Genomic_DNA"/>
</dbReference>
<name>A0A7C9N9T4_9BACT</name>
<dbReference type="Gene3D" id="3.90.1150.10">
    <property type="entry name" value="Aspartate Aminotransferase, domain 1"/>
    <property type="match status" value="1"/>
</dbReference>
<reference evidence="10" key="1">
    <citation type="submission" date="2018-08" db="EMBL/GenBank/DDBJ databases">
        <title>Murine metabolic-syndrome-specific gut microbial biobank.</title>
        <authorList>
            <person name="Liu C."/>
        </authorList>
    </citation>
    <scope>NUCLEOTIDE SEQUENCE [LARGE SCALE GENOMIC DNA]</scope>
    <source>
        <strain evidence="10">Z82</strain>
    </source>
</reference>
<dbReference type="PROSITE" id="PS00595">
    <property type="entry name" value="AA_TRANSFER_CLASS_5"/>
    <property type="match status" value="1"/>
</dbReference>
<comment type="similarity">
    <text evidence="7">Belongs to the class-V pyridoxal-phosphate-dependent aminotransferase family.</text>
</comment>
<protein>
    <submittedName>
        <fullName evidence="10">Alanine--glyoxylate aminotransferase family protein</fullName>
    </submittedName>
</protein>
<evidence type="ECO:0000256" key="5">
    <source>
        <dbReference type="PIRSR" id="PIRSR000524-1"/>
    </source>
</evidence>
<keyword evidence="3 10" id="KW-0808">Transferase</keyword>
<gene>
    <name evidence="10" type="ORF">D1639_02190</name>
</gene>
<evidence type="ECO:0000259" key="9">
    <source>
        <dbReference type="Pfam" id="PF00266"/>
    </source>
</evidence>
<evidence type="ECO:0000256" key="8">
    <source>
        <dbReference type="RuleBase" id="RU004504"/>
    </source>
</evidence>
<evidence type="ECO:0000313" key="10">
    <source>
        <dbReference type="EMBL" id="NBI33864.1"/>
    </source>
</evidence>
<dbReference type="InterPro" id="IPR000192">
    <property type="entry name" value="Aminotrans_V_dom"/>
</dbReference>
<comment type="caution">
    <text evidence="10">The sequence shown here is derived from an EMBL/GenBank/DDBJ whole genome shotgun (WGS) entry which is preliminary data.</text>
</comment>
<accession>A0A7C9N9T4</accession>
<evidence type="ECO:0000256" key="7">
    <source>
        <dbReference type="RuleBase" id="RU004075"/>
    </source>
</evidence>
<feature type="binding site" evidence="5">
    <location>
        <position position="330"/>
    </location>
    <ligand>
        <name>substrate</name>
    </ligand>
</feature>
<dbReference type="InterPro" id="IPR015424">
    <property type="entry name" value="PyrdxlP-dep_Trfase"/>
</dbReference>
<dbReference type="AlphaFoldDB" id="A0A7C9N9T4"/>